<dbReference type="Proteomes" id="UP000657918">
    <property type="component" value="Chromosome 8"/>
</dbReference>
<dbReference type="OrthoDB" id="47059at2759"/>
<sequence>MGPNRYIVSDCDSVGVLYENQHYTATPEEAAAATIKAGLDLDCGPFLAIHTENAVKGGLLHEEDVNMALANTITVQMRLGLFDGEPSAQPFGNLGPRDVCTPAHQQLALHAAHQGIVLLQNRGRTLPLSRTHHTVAVIGPNADVTVTMIGNYAGVACGYTTPLQGISRYAKTIHQSGCIDVACNGNQQFGMAEAAASQADATVLVMGLDQSIEAEFRDRQELLLPGYQQELISRVARASRGPIILVLMSGGPVDVLFAKNDPRIGAILWAGYPGQAGGAAIADVLFGTANPGGKLPMTWYPQDYLAKVPMTNMGMRADPSRGYPGRTYRFYKGPVVFPFGHGMSYTTFAHTLVQAPQEVAVPFTSLHSLQNSTSASNSIRVSHTNCEPLILGVHIDVKNTGDMDGTHTLLVFSSPPEGKWSTNKQLIGFEKVHLVAGSKKRVKIAIPVCKHLSVVDRFGIRRLPIGKHDLHIGDLKHSISLRANLEEIKS</sequence>
<organism evidence="4 5">
    <name type="scientific">Salix dunnii</name>
    <dbReference type="NCBI Taxonomy" id="1413687"/>
    <lineage>
        <taxon>Eukaryota</taxon>
        <taxon>Viridiplantae</taxon>
        <taxon>Streptophyta</taxon>
        <taxon>Embryophyta</taxon>
        <taxon>Tracheophyta</taxon>
        <taxon>Spermatophyta</taxon>
        <taxon>Magnoliopsida</taxon>
        <taxon>eudicotyledons</taxon>
        <taxon>Gunneridae</taxon>
        <taxon>Pentapetalae</taxon>
        <taxon>rosids</taxon>
        <taxon>fabids</taxon>
        <taxon>Malpighiales</taxon>
        <taxon>Salicaceae</taxon>
        <taxon>Saliceae</taxon>
        <taxon>Salix</taxon>
    </lineage>
</organism>
<proteinExistence type="predicted"/>
<reference evidence="4 5" key="1">
    <citation type="submission" date="2020-10" db="EMBL/GenBank/DDBJ databases">
        <title>Plant Genome Project.</title>
        <authorList>
            <person name="Zhang R.-G."/>
        </authorList>
    </citation>
    <scope>NUCLEOTIDE SEQUENCE [LARGE SCALE GENOMIC DNA]</scope>
    <source>
        <strain evidence="4">FAFU-HL-1</strain>
        <tissue evidence="4">Leaf</tissue>
    </source>
</reference>
<dbReference type="GO" id="GO:0046556">
    <property type="term" value="F:alpha-L-arabinofuranosidase activity"/>
    <property type="evidence" value="ECO:0007669"/>
    <property type="project" value="TreeGrafter"/>
</dbReference>
<dbReference type="AlphaFoldDB" id="A0A835JTN8"/>
<keyword evidence="2" id="KW-0326">Glycosidase</keyword>
<dbReference type="InterPro" id="IPR036881">
    <property type="entry name" value="Glyco_hydro_3_C_sf"/>
</dbReference>
<comment type="caution">
    <text evidence="4">The sequence shown here is derived from an EMBL/GenBank/DDBJ whole genome shotgun (WGS) entry which is preliminary data.</text>
</comment>
<dbReference type="InterPro" id="IPR013783">
    <property type="entry name" value="Ig-like_fold"/>
</dbReference>
<evidence type="ECO:0000313" key="4">
    <source>
        <dbReference type="EMBL" id="KAF9677237.1"/>
    </source>
</evidence>
<accession>A0A835JTN8</accession>
<dbReference type="SUPFAM" id="SSF52279">
    <property type="entry name" value="Beta-D-glucan exohydrolase, C-terminal domain"/>
    <property type="match status" value="1"/>
</dbReference>
<dbReference type="Gene3D" id="2.60.40.10">
    <property type="entry name" value="Immunoglobulins"/>
    <property type="match status" value="1"/>
</dbReference>
<dbReference type="InterPro" id="IPR036962">
    <property type="entry name" value="Glyco_hydro_3_N_sf"/>
</dbReference>
<dbReference type="Pfam" id="PF14310">
    <property type="entry name" value="Fn3-like"/>
    <property type="match status" value="1"/>
</dbReference>
<dbReference type="PANTHER" id="PTHR42721:SF8">
    <property type="entry name" value="BETA-D-XYLOSIDASE 1"/>
    <property type="match status" value="1"/>
</dbReference>
<keyword evidence="1" id="KW-0378">Hydrolase</keyword>
<dbReference type="Gene3D" id="3.40.50.1700">
    <property type="entry name" value="Glycoside hydrolase family 3 C-terminal domain"/>
    <property type="match status" value="1"/>
</dbReference>
<dbReference type="SMART" id="SM01217">
    <property type="entry name" value="Fn3_like"/>
    <property type="match status" value="1"/>
</dbReference>
<evidence type="ECO:0000313" key="5">
    <source>
        <dbReference type="Proteomes" id="UP000657918"/>
    </source>
</evidence>
<name>A0A835JTN8_9ROSI</name>
<dbReference type="InterPro" id="IPR017853">
    <property type="entry name" value="GH"/>
</dbReference>
<dbReference type="EMBL" id="JADGMS010000008">
    <property type="protein sequence ID" value="KAF9677237.1"/>
    <property type="molecule type" value="Genomic_DNA"/>
</dbReference>
<dbReference type="InterPro" id="IPR044993">
    <property type="entry name" value="BXL"/>
</dbReference>
<protein>
    <recommendedName>
        <fullName evidence="3">Fibronectin type III-like domain-containing protein</fullName>
    </recommendedName>
</protein>
<dbReference type="GO" id="GO:0009044">
    <property type="term" value="F:xylan 1,4-beta-xylosidase activity"/>
    <property type="evidence" value="ECO:0007669"/>
    <property type="project" value="InterPro"/>
</dbReference>
<dbReference type="Gene3D" id="3.20.20.300">
    <property type="entry name" value="Glycoside hydrolase, family 3, N-terminal domain"/>
    <property type="match status" value="1"/>
</dbReference>
<feature type="domain" description="Fibronectin type III-like" evidence="3">
    <location>
        <begin position="407"/>
        <end position="476"/>
    </location>
</feature>
<dbReference type="FunFam" id="3.40.50.1700:FF:000001">
    <property type="entry name" value="probable beta-D-xylosidase 2"/>
    <property type="match status" value="1"/>
</dbReference>
<gene>
    <name evidence="4" type="ORF">SADUNF_Sadunf08G0087100</name>
</gene>
<evidence type="ECO:0000256" key="1">
    <source>
        <dbReference type="ARBA" id="ARBA00022801"/>
    </source>
</evidence>
<dbReference type="InterPro" id="IPR026891">
    <property type="entry name" value="Fn3-like"/>
</dbReference>
<dbReference type="GO" id="GO:0045493">
    <property type="term" value="P:xylan catabolic process"/>
    <property type="evidence" value="ECO:0007669"/>
    <property type="project" value="InterPro"/>
</dbReference>
<dbReference type="InterPro" id="IPR002772">
    <property type="entry name" value="Glyco_hydro_3_C"/>
</dbReference>
<evidence type="ECO:0000256" key="2">
    <source>
        <dbReference type="ARBA" id="ARBA00023295"/>
    </source>
</evidence>
<dbReference type="Pfam" id="PF01915">
    <property type="entry name" value="Glyco_hydro_3_C"/>
    <property type="match status" value="1"/>
</dbReference>
<dbReference type="SUPFAM" id="SSF51445">
    <property type="entry name" value="(Trans)glycosidases"/>
    <property type="match status" value="1"/>
</dbReference>
<keyword evidence="5" id="KW-1185">Reference proteome</keyword>
<dbReference type="PANTHER" id="PTHR42721">
    <property type="entry name" value="SUGAR HYDROLASE-RELATED"/>
    <property type="match status" value="1"/>
</dbReference>
<dbReference type="GO" id="GO:0031222">
    <property type="term" value="P:arabinan catabolic process"/>
    <property type="evidence" value="ECO:0007669"/>
    <property type="project" value="TreeGrafter"/>
</dbReference>
<evidence type="ECO:0000259" key="3">
    <source>
        <dbReference type="SMART" id="SM01217"/>
    </source>
</evidence>
<dbReference type="GO" id="GO:0048046">
    <property type="term" value="C:apoplast"/>
    <property type="evidence" value="ECO:0007669"/>
    <property type="project" value="TreeGrafter"/>
</dbReference>